<reference evidence="1" key="1">
    <citation type="journal article" date="2021" name="PeerJ">
        <title>Extensive microbial diversity within the chicken gut microbiome revealed by metagenomics and culture.</title>
        <authorList>
            <person name="Gilroy R."/>
            <person name="Ravi A."/>
            <person name="Getino M."/>
            <person name="Pursley I."/>
            <person name="Horton D.L."/>
            <person name="Alikhan N.F."/>
            <person name="Baker D."/>
            <person name="Gharbi K."/>
            <person name="Hall N."/>
            <person name="Watson M."/>
            <person name="Adriaenssens E.M."/>
            <person name="Foster-Nyarko E."/>
            <person name="Jarju S."/>
            <person name="Secka A."/>
            <person name="Antonio M."/>
            <person name="Oren A."/>
            <person name="Chaudhuri R.R."/>
            <person name="La Ragione R."/>
            <person name="Hildebrand F."/>
            <person name="Pallen M.J."/>
        </authorList>
    </citation>
    <scope>NUCLEOTIDE SEQUENCE</scope>
    <source>
        <strain evidence="1">ChiGjej1B1-14440</strain>
    </source>
</reference>
<protein>
    <submittedName>
        <fullName evidence="1">Uncharacterized protein</fullName>
    </submittedName>
</protein>
<accession>A0A9D1XND7</accession>
<name>A0A9D1XND7_9FIRM</name>
<proteinExistence type="predicted"/>
<dbReference type="Proteomes" id="UP000886724">
    <property type="component" value="Unassembled WGS sequence"/>
</dbReference>
<evidence type="ECO:0000313" key="2">
    <source>
        <dbReference type="Proteomes" id="UP000886724"/>
    </source>
</evidence>
<dbReference type="EMBL" id="DXET01000250">
    <property type="protein sequence ID" value="HIX82509.1"/>
    <property type="molecule type" value="Genomic_DNA"/>
</dbReference>
<comment type="caution">
    <text evidence="1">The sequence shown here is derived from an EMBL/GenBank/DDBJ whole genome shotgun (WGS) entry which is preliminary data.</text>
</comment>
<gene>
    <name evidence="1" type="ORF">H9980_11165</name>
</gene>
<organism evidence="1 2">
    <name type="scientific">Candidatus Erysipelatoclostridium merdavium</name>
    <dbReference type="NCBI Taxonomy" id="2838566"/>
    <lineage>
        <taxon>Bacteria</taxon>
        <taxon>Bacillati</taxon>
        <taxon>Bacillota</taxon>
        <taxon>Erysipelotrichia</taxon>
        <taxon>Erysipelotrichales</taxon>
        <taxon>Erysipelotrichales incertae sedis</taxon>
    </lineage>
</organism>
<reference evidence="1" key="2">
    <citation type="submission" date="2021-04" db="EMBL/GenBank/DDBJ databases">
        <authorList>
            <person name="Gilroy R."/>
        </authorList>
    </citation>
    <scope>NUCLEOTIDE SEQUENCE</scope>
    <source>
        <strain evidence="1">ChiGjej1B1-14440</strain>
    </source>
</reference>
<sequence>FDQLQKFLYEIDKCSNLEELITQYTSKNGSKIDNNNKYIKRIKKEFETAYPDEKGLLESNIIHLHLKRHGNGKFVIFGVNYDSVFYVLAFDPGHEFNKF</sequence>
<feature type="non-terminal residue" evidence="1">
    <location>
        <position position="1"/>
    </location>
</feature>
<dbReference type="AlphaFoldDB" id="A0A9D1XND7"/>
<evidence type="ECO:0000313" key="1">
    <source>
        <dbReference type="EMBL" id="HIX82509.1"/>
    </source>
</evidence>